<feature type="compositionally biased region" description="Low complexity" evidence="1">
    <location>
        <begin position="953"/>
        <end position="980"/>
    </location>
</feature>
<feature type="region of interest" description="Disordered" evidence="1">
    <location>
        <begin position="1443"/>
        <end position="1594"/>
    </location>
</feature>
<feature type="chain" id="PRO_5043047418" evidence="2">
    <location>
        <begin position="18"/>
        <end position="1755"/>
    </location>
</feature>
<dbReference type="EMBL" id="JAPDMQ010000021">
    <property type="protein sequence ID" value="KAK0539966.1"/>
    <property type="molecule type" value="Genomic_DNA"/>
</dbReference>
<sequence length="1755" mass="181527">MTTCSLTILRPAAAAAAATVPAAIAGHAAAQRRAPQPGAAATNTRFGPDMAICEMNQARSRGGGLHTPSEHESETETRRGAGPAKNMRAPLPQDQDVRRLSFSRSFGPSSNNNELNRGGGDQQADSAHNTPNHHPNEPDHHVQVHLIGDPDILLPFLDRGQEASELILHAPANAALKQRLHSCLAAATVEGSSAGGGSGNDEGDAWDALVRTLSVDRDVLPDLDWLERLRSIVAPKSLELWSSLERCLGAQCLLYMYGRHDAIADRAPETLACKSWLDGDSPADTDDSNAIATDTTDDDQLSSDSPSAPFSVRGTPAAEQATINSSPELLPQDLDDDVGSGFVLRSFKDPSASFTSSAASSSLSPGVGASTPSDLTSSSPQRIRPPVRRHSSGYQHTASTVDNDAERHRLMLGSMQFEVLHDVPATFKEKVGNLRHTSRIELEENARQQQQQQQQQQEGDANQREGEVEIHHLLQPHQPPPQSYSPVKLRSALHLPPDECPEGASLTDIVEEVSPKEQTSGSMPPAVTGPTANSKKAAERQTPSPASMPSPPVRRLSTCLSHFDRRGSNVSGSDEGRGGSSTPQEVARDDDGSRTGADELDAFMLANEGRFAGFRISTAFGEESSSHHQAAASVRTSVSEAASDSQRSSWVSHTDDGGTAPSSIASSPALTFDSRSRMNSVASASTSTDGEPMRAEKEKDKERKIHFSRHHRLSNLLTSPSVRPAGDNALVATGSLHAAAADTREARAHSHSHLLGSVTPTTSGSRQRRAATSAGILLGSVHEPSTATSDDGGGSSDAADRSEGNSSGHGHPHRATASEMAHRFSQHLRHLKMTAPPAATSPSPGAGAHRRRASEAGTSATPRIESSFAAAVSSGTAVPTPSPGGALMRPSGGGFYGQGEADSKISSSTTTQRGFQLGQLQSGALGQRRGLYMQEAGVSLTPPSVPSPGGGKASSPPAHYSTSSGTLSPLLSEEQQQRLAADQRRRSLSFALNFGGLTLTPQRRAERGSNASLEGSPRSEMPVLVEKKSPQVEEGMALPPADGASPPGRAASPKAEGAEGKAGGEDDIDNKDKGGPEDEEDLDDENDDTSPAELAALAESAGLDKHADLGLLPDGRTRHPFAASASSTSHRGSRGSRGSRSSLGSRSGSDSAPVPGAGGSSKSLLAFRAGLKSLGRSSLSAGRLSPAVAHESDEEGEEKRRAAAGGAEEAANVGGEHAQQEWVVPTSTQVSASQSQSDTTHAGGAPMKKRNGSSSSQVKTPTILSSGPAVLPSTSSATTDLSLAHGTPTLRGSAADVLGPATDTASATATAIGAPAGAMRRASYFGSSAGAGERSTGVASQSQPVPPVHTAAVAAADLAVPSLAPSGAKLVQHLSHVPDKADTTAETPTASSTSDAKQGFAASASALDKSTGQDPAVHAKQASAQQEFQRHLETIQRRAQLTGGGRSGFALGGGFSLPKPTGTLHRPSTSGTPLTQHQVEGSGGGGYRKSALSPGSIAARLGVRPTSPTPSGAQPQPIPSTSGAMHWPYPSSPPRASQGRPLEAVSLARYARERGLDPTGQYRRTRAHSTTSDSAFSTGSQAIASSEGSTVGAPEDVGMGLMLVGAGTMASEPYAPPLPEVERSLSPRGGRGELLETPMEGESDEEVEMSGVGEGEGKGAKLHQHPRPLSAAGGLPPSSIKRSGTLRAARDGGPAAAGEGSTAAAAAAAAAVRHVHYVDDDDDEEEEQQQQQQQQQHGVLEDAREDDARHGQLAA</sequence>
<feature type="compositionally biased region" description="Polar residues" evidence="1">
    <location>
        <begin position="1466"/>
        <end position="1479"/>
    </location>
</feature>
<feature type="compositionally biased region" description="Polar residues" evidence="1">
    <location>
        <begin position="372"/>
        <end position="381"/>
    </location>
</feature>
<feature type="compositionally biased region" description="Polar residues" evidence="1">
    <location>
        <begin position="123"/>
        <end position="133"/>
    </location>
</feature>
<evidence type="ECO:0000256" key="1">
    <source>
        <dbReference type="SAM" id="MobiDB-lite"/>
    </source>
</evidence>
<feature type="compositionally biased region" description="Low complexity" evidence="1">
    <location>
        <begin position="448"/>
        <end position="457"/>
    </location>
</feature>
<feature type="region of interest" description="Disordered" evidence="1">
    <location>
        <begin position="1378"/>
        <end position="1428"/>
    </location>
</feature>
<protein>
    <submittedName>
        <fullName evidence="3">Uncharacterized protein</fullName>
    </submittedName>
</protein>
<feature type="region of interest" description="Disordered" evidence="1">
    <location>
        <begin position="444"/>
        <end position="464"/>
    </location>
</feature>
<feature type="region of interest" description="Disordered" evidence="1">
    <location>
        <begin position="625"/>
        <end position="706"/>
    </location>
</feature>
<evidence type="ECO:0000313" key="3">
    <source>
        <dbReference type="EMBL" id="KAK0539966.1"/>
    </source>
</evidence>
<gene>
    <name evidence="3" type="ORF">OC842_000710</name>
</gene>
<feature type="compositionally biased region" description="Low complexity" evidence="1">
    <location>
        <begin position="1203"/>
        <end position="1240"/>
    </location>
</feature>
<feature type="compositionally biased region" description="Polar residues" evidence="1">
    <location>
        <begin position="1509"/>
        <end position="1523"/>
    </location>
</feature>
<reference evidence="3" key="1">
    <citation type="journal article" date="2023" name="PhytoFront">
        <title>Draft Genome Resources of Seven Strains of Tilletia horrida, Causal Agent of Kernel Smut of Rice.</title>
        <authorList>
            <person name="Khanal S."/>
            <person name="Antony Babu S."/>
            <person name="Zhou X.G."/>
        </authorList>
    </citation>
    <scope>NUCLEOTIDE SEQUENCE</scope>
    <source>
        <strain evidence="3">TX3</strain>
    </source>
</reference>
<keyword evidence="2" id="KW-0732">Signal</keyword>
<feature type="compositionally biased region" description="Low complexity" evidence="1">
    <location>
        <begin position="835"/>
        <end position="847"/>
    </location>
</feature>
<feature type="region of interest" description="Disordered" evidence="1">
    <location>
        <begin position="938"/>
        <end position="984"/>
    </location>
</feature>
<feature type="compositionally biased region" description="Low complexity" evidence="1">
    <location>
        <begin position="1273"/>
        <end position="1284"/>
    </location>
</feature>
<accession>A0AAN6GGD7</accession>
<feature type="region of interest" description="Disordered" evidence="1">
    <location>
        <begin position="1618"/>
        <end position="1755"/>
    </location>
</feature>
<evidence type="ECO:0000313" key="4">
    <source>
        <dbReference type="Proteomes" id="UP001176521"/>
    </source>
</evidence>
<feature type="compositionally biased region" description="Polar residues" evidence="1">
    <location>
        <begin position="660"/>
        <end position="669"/>
    </location>
</feature>
<feature type="region of interest" description="Disordered" evidence="1">
    <location>
        <begin position="59"/>
        <end position="142"/>
    </location>
</feature>
<proteinExistence type="predicted"/>
<feature type="compositionally biased region" description="Polar residues" evidence="1">
    <location>
        <begin position="1568"/>
        <end position="1589"/>
    </location>
</feature>
<feature type="compositionally biased region" description="Polar residues" evidence="1">
    <location>
        <begin position="677"/>
        <end position="689"/>
    </location>
</feature>
<feature type="region of interest" description="Disordered" evidence="1">
    <location>
        <begin position="835"/>
        <end position="911"/>
    </location>
</feature>
<feature type="compositionally biased region" description="Polar residues" evidence="1">
    <location>
        <begin position="392"/>
        <end position="402"/>
    </location>
</feature>
<keyword evidence="4" id="KW-1185">Reference proteome</keyword>
<feature type="compositionally biased region" description="Acidic residues" evidence="1">
    <location>
        <begin position="1077"/>
        <end position="1090"/>
    </location>
</feature>
<feature type="compositionally biased region" description="Basic and acidic residues" evidence="1">
    <location>
        <begin position="1056"/>
        <end position="1076"/>
    </location>
</feature>
<feature type="region of interest" description="Disordered" evidence="1">
    <location>
        <begin position="1175"/>
        <end position="1297"/>
    </location>
</feature>
<feature type="compositionally biased region" description="Basic and acidic residues" evidence="1">
    <location>
        <begin position="1739"/>
        <end position="1755"/>
    </location>
</feature>
<feature type="compositionally biased region" description="Low complexity" evidence="1">
    <location>
        <begin position="1729"/>
        <end position="1738"/>
    </location>
</feature>
<feature type="region of interest" description="Disordered" evidence="1">
    <location>
        <begin position="1001"/>
        <end position="1162"/>
    </location>
</feature>
<feature type="compositionally biased region" description="Low complexity" evidence="1">
    <location>
        <begin position="354"/>
        <end position="371"/>
    </location>
</feature>
<feature type="compositionally biased region" description="Basic and acidic residues" evidence="1">
    <location>
        <begin position="586"/>
        <end position="597"/>
    </location>
</feature>
<feature type="compositionally biased region" description="Low complexity" evidence="1">
    <location>
        <begin position="1691"/>
        <end position="1712"/>
    </location>
</feature>
<feature type="region of interest" description="Disordered" evidence="1">
    <location>
        <begin position="282"/>
        <end position="334"/>
    </location>
</feature>
<feature type="compositionally biased region" description="Low complexity" evidence="1">
    <location>
        <begin position="1384"/>
        <end position="1396"/>
    </location>
</feature>
<feature type="compositionally biased region" description="Low complexity" evidence="1">
    <location>
        <begin position="1122"/>
        <end position="1152"/>
    </location>
</feature>
<name>A0AAN6GGD7_9BASI</name>
<feature type="compositionally biased region" description="Polar residues" evidence="1">
    <location>
        <begin position="102"/>
        <end position="115"/>
    </location>
</feature>
<feature type="compositionally biased region" description="Basic and acidic residues" evidence="1">
    <location>
        <begin position="1620"/>
        <end position="1634"/>
    </location>
</feature>
<feature type="compositionally biased region" description="Low complexity" evidence="1">
    <location>
        <begin position="1175"/>
        <end position="1187"/>
    </location>
</feature>
<feature type="region of interest" description="Disordered" evidence="1">
    <location>
        <begin position="741"/>
        <end position="817"/>
    </location>
</feature>
<feature type="region of interest" description="Disordered" evidence="1">
    <location>
        <begin position="513"/>
        <end position="597"/>
    </location>
</feature>
<feature type="compositionally biased region" description="Acidic residues" evidence="1">
    <location>
        <begin position="1719"/>
        <end position="1728"/>
    </location>
</feature>
<feature type="region of interest" description="Disordered" evidence="1">
    <location>
        <begin position="354"/>
        <end position="403"/>
    </location>
</feature>
<evidence type="ECO:0000256" key="2">
    <source>
        <dbReference type="SAM" id="SignalP"/>
    </source>
</evidence>
<feature type="compositionally biased region" description="Polar residues" evidence="1">
    <location>
        <begin position="634"/>
        <end position="652"/>
    </location>
</feature>
<dbReference type="Proteomes" id="UP001176521">
    <property type="component" value="Unassembled WGS sequence"/>
</dbReference>
<feature type="compositionally biased region" description="Gly residues" evidence="1">
    <location>
        <begin position="1443"/>
        <end position="1455"/>
    </location>
</feature>
<feature type="compositionally biased region" description="Polar residues" evidence="1">
    <location>
        <begin position="1252"/>
        <end position="1265"/>
    </location>
</feature>
<feature type="compositionally biased region" description="Low complexity" evidence="1">
    <location>
        <begin position="1091"/>
        <end position="1101"/>
    </location>
</feature>
<feature type="compositionally biased region" description="Basic and acidic residues" evidence="1">
    <location>
        <begin position="68"/>
        <end position="79"/>
    </location>
</feature>
<comment type="caution">
    <text evidence="3">The sequence shown here is derived from an EMBL/GenBank/DDBJ whole genome shotgun (WGS) entry which is preliminary data.</text>
</comment>
<feature type="compositionally biased region" description="Basic and acidic residues" evidence="1">
    <location>
        <begin position="691"/>
        <end position="705"/>
    </location>
</feature>
<feature type="signal peptide" evidence="2">
    <location>
        <begin position="1"/>
        <end position="17"/>
    </location>
</feature>
<feature type="compositionally biased region" description="Acidic residues" evidence="1">
    <location>
        <begin position="1639"/>
        <end position="1648"/>
    </location>
</feature>
<organism evidence="3 4">
    <name type="scientific">Tilletia horrida</name>
    <dbReference type="NCBI Taxonomy" id="155126"/>
    <lineage>
        <taxon>Eukaryota</taxon>
        <taxon>Fungi</taxon>
        <taxon>Dikarya</taxon>
        <taxon>Basidiomycota</taxon>
        <taxon>Ustilaginomycotina</taxon>
        <taxon>Exobasidiomycetes</taxon>
        <taxon>Tilletiales</taxon>
        <taxon>Tilletiaceae</taxon>
        <taxon>Tilletia</taxon>
    </lineage>
</organism>